<organism evidence="1 2">
    <name type="scientific">Oopsacas minuta</name>
    <dbReference type="NCBI Taxonomy" id="111878"/>
    <lineage>
        <taxon>Eukaryota</taxon>
        <taxon>Metazoa</taxon>
        <taxon>Porifera</taxon>
        <taxon>Hexactinellida</taxon>
        <taxon>Hexasterophora</taxon>
        <taxon>Lyssacinosida</taxon>
        <taxon>Leucopsacidae</taxon>
        <taxon>Oopsacas</taxon>
    </lineage>
</organism>
<reference evidence="1 2" key="1">
    <citation type="journal article" date="2023" name="BMC Biol.">
        <title>The compact genome of the sponge Oopsacas minuta (Hexactinellida) is lacking key metazoan core genes.</title>
        <authorList>
            <person name="Santini S."/>
            <person name="Schenkelaars Q."/>
            <person name="Jourda C."/>
            <person name="Duchesne M."/>
            <person name="Belahbib H."/>
            <person name="Rocher C."/>
            <person name="Selva M."/>
            <person name="Riesgo A."/>
            <person name="Vervoort M."/>
            <person name="Leys S.P."/>
            <person name="Kodjabachian L."/>
            <person name="Le Bivic A."/>
            <person name="Borchiellini C."/>
            <person name="Claverie J.M."/>
            <person name="Renard E."/>
        </authorList>
    </citation>
    <scope>NUCLEOTIDE SEQUENCE [LARGE SCALE GENOMIC DNA]</scope>
    <source>
        <strain evidence="1">SPO-2</strain>
    </source>
</reference>
<dbReference type="Proteomes" id="UP001165289">
    <property type="component" value="Unassembled WGS sequence"/>
</dbReference>
<keyword evidence="2" id="KW-1185">Reference proteome</keyword>
<dbReference type="EMBL" id="JAKMXF010000344">
    <property type="protein sequence ID" value="KAI6647161.1"/>
    <property type="molecule type" value="Genomic_DNA"/>
</dbReference>
<evidence type="ECO:0000313" key="2">
    <source>
        <dbReference type="Proteomes" id="UP001165289"/>
    </source>
</evidence>
<proteinExistence type="predicted"/>
<dbReference type="AlphaFoldDB" id="A0AAV7JEI6"/>
<gene>
    <name evidence="1" type="ORF">LOD99_8814</name>
</gene>
<sequence>MFLGRETVSSAYFEKVNGGKRKRSSSALNFYTQSAFAALELTDKMIFPSSTPEKLLAKLVLDQAYTVWGTILYVIYAHENSGLNITNSIFLTYFLKSLKRNHGDQEKRTDF</sequence>
<accession>A0AAV7JEI6</accession>
<name>A0AAV7JEI6_9METZ</name>
<comment type="caution">
    <text evidence="1">The sequence shown here is derived from an EMBL/GenBank/DDBJ whole genome shotgun (WGS) entry which is preliminary data.</text>
</comment>
<evidence type="ECO:0000313" key="1">
    <source>
        <dbReference type="EMBL" id="KAI6647161.1"/>
    </source>
</evidence>
<protein>
    <submittedName>
        <fullName evidence="1">Uncharacterized protein</fullName>
    </submittedName>
</protein>